<dbReference type="GO" id="GO:0046872">
    <property type="term" value="F:metal ion binding"/>
    <property type="evidence" value="ECO:0007669"/>
    <property type="project" value="UniProtKB-KW"/>
</dbReference>
<dbReference type="GO" id="GO:0005524">
    <property type="term" value="F:ATP binding"/>
    <property type="evidence" value="ECO:0007669"/>
    <property type="project" value="UniProtKB-KW"/>
</dbReference>
<protein>
    <recommendedName>
        <fullName evidence="3">Nitrogenase iron protein</fullName>
    </recommendedName>
    <alternativeName>
        <fullName evidence="7">Nitrogenase Fe protein</fullName>
    </alternativeName>
</protein>
<dbReference type="SUPFAM" id="SSF52540">
    <property type="entry name" value="P-loop containing nucleoside triphosphate hydrolases"/>
    <property type="match status" value="1"/>
</dbReference>
<dbReference type="EMBL" id="KX489784">
    <property type="protein sequence ID" value="AOO92148.1"/>
    <property type="molecule type" value="Genomic_DNA"/>
</dbReference>
<evidence type="ECO:0000256" key="3">
    <source>
        <dbReference type="ARBA" id="ARBA00017783"/>
    </source>
</evidence>
<dbReference type="GO" id="GO:0016491">
    <property type="term" value="F:oxidoreductase activity"/>
    <property type="evidence" value="ECO:0007669"/>
    <property type="project" value="InterPro"/>
</dbReference>
<keyword evidence="6" id="KW-0067">ATP-binding</keyword>
<dbReference type="PANTHER" id="PTHR42864:SF2">
    <property type="entry name" value="LIGHT-INDEPENDENT PROTOCHLOROPHYLLIDE REDUCTASE IRON-SULFUR ATP-BINDING PROTEIN"/>
    <property type="match status" value="1"/>
</dbReference>
<evidence type="ECO:0000256" key="6">
    <source>
        <dbReference type="ARBA" id="ARBA00022840"/>
    </source>
</evidence>
<name>A0A1C9HZH4_RHILT</name>
<evidence type="ECO:0000256" key="4">
    <source>
        <dbReference type="ARBA" id="ARBA00022723"/>
    </source>
</evidence>
<comment type="cofactor">
    <cofactor evidence="1">
        <name>[4Fe-4S] cluster</name>
        <dbReference type="ChEBI" id="CHEBI:49883"/>
    </cofactor>
</comment>
<dbReference type="PANTHER" id="PTHR42864">
    <property type="entry name" value="LIGHT-INDEPENDENT PROTOCHLOROPHYLLIDE REDUCTASE IRON-SULFUR ATP-BINDING PROTEIN"/>
    <property type="match status" value="1"/>
</dbReference>
<dbReference type="InterPro" id="IPR027417">
    <property type="entry name" value="P-loop_NTPase"/>
</dbReference>
<accession>A0A1C9HZH4</accession>
<dbReference type="Pfam" id="PF00142">
    <property type="entry name" value="Fer4_NifH"/>
    <property type="match status" value="1"/>
</dbReference>
<reference evidence="8" key="2">
    <citation type="journal article" date="2016" name="Front. Microbiol.">
        <title>The Regulatory Protein RosR Affects Rhizobium leguminosarum bv. trifolii Protein Profiles, Cell Surface Properties, and Symbiosis with Clover.</title>
        <authorList>
            <person name="Rachwal K."/>
            <person name="Boguszewska A."/>
            <person name="Kopcinska J."/>
            <person name="Karas M."/>
            <person name="Tchorzewski M."/>
            <person name="Janczarek M."/>
        </authorList>
    </citation>
    <scope>NUCLEOTIDE SEQUENCE</scope>
    <source>
        <strain evidence="8">Rt24.2</strain>
    </source>
</reference>
<proteinExistence type="inferred from homology"/>
<evidence type="ECO:0000256" key="5">
    <source>
        <dbReference type="ARBA" id="ARBA00022741"/>
    </source>
</evidence>
<dbReference type="PRINTS" id="PR00091">
    <property type="entry name" value="NITROGNASEII"/>
</dbReference>
<evidence type="ECO:0000313" key="8">
    <source>
        <dbReference type="EMBL" id="AOO92148.1"/>
    </source>
</evidence>
<keyword evidence="5" id="KW-0547">Nucleotide-binding</keyword>
<organism evidence="8">
    <name type="scientific">Rhizobium leguminosarum bv. trifolii</name>
    <dbReference type="NCBI Taxonomy" id="386"/>
    <lineage>
        <taxon>Bacteria</taxon>
        <taxon>Pseudomonadati</taxon>
        <taxon>Pseudomonadota</taxon>
        <taxon>Alphaproteobacteria</taxon>
        <taxon>Hyphomicrobiales</taxon>
        <taxon>Rhizobiaceae</taxon>
        <taxon>Rhizobium/Agrobacterium group</taxon>
        <taxon>Rhizobium</taxon>
    </lineage>
</organism>
<evidence type="ECO:0000256" key="2">
    <source>
        <dbReference type="ARBA" id="ARBA00005504"/>
    </source>
</evidence>
<sequence>MAALRQIAFYGKGGIGKSTTSQNTLAALVELGQKILIVCDPEVDFTRLILWASLRA</sequence>
<dbReference type="Gene3D" id="3.40.50.300">
    <property type="entry name" value="P-loop containing nucleotide triphosphate hydrolases"/>
    <property type="match status" value="1"/>
</dbReference>
<evidence type="ECO:0000256" key="7">
    <source>
        <dbReference type="ARBA" id="ARBA00029858"/>
    </source>
</evidence>
<keyword evidence="4" id="KW-0479">Metal-binding</keyword>
<comment type="similarity">
    <text evidence="2">Belongs to the NifH/BchL/ChlL family.</text>
</comment>
<reference evidence="8" key="1">
    <citation type="journal article" date="2015" name="BMC Genomics">
        <title>Transcriptome profiling of a Rhizobium leguminosarum bv. trifolii rosR mutant reveals the role of the transcriptional regulator RosR in motility, synthesis of cell-surface components, and other cellular processes.</title>
        <authorList>
            <person name="Rachwal K."/>
            <person name="Matczynska E."/>
            <person name="Janczarek M."/>
        </authorList>
    </citation>
    <scope>NUCLEOTIDE SEQUENCE</scope>
    <source>
        <strain evidence="8">Rt24.2</strain>
    </source>
</reference>
<dbReference type="AlphaFoldDB" id="A0A1C9HZH4"/>
<evidence type="ECO:0000256" key="1">
    <source>
        <dbReference type="ARBA" id="ARBA00001966"/>
    </source>
</evidence>
<dbReference type="InterPro" id="IPR000392">
    <property type="entry name" value="NifH/frxC"/>
</dbReference>